<sequence>MRIRKRPVPFPLSSLSPVPISDPILNRSPVVQLQLHNTTQPKASHPLGNLSPQSDRYAHFGPQPSDQPNQRLPPIRGGSNGLDFSDDVASGPHNEVKKKDCLCTLVQCALKISCELFLQGKDERGGVEEKGNDTRMGGILGAETVTGVLSESSASRQASGRWCEGEKAFPPKKRRGTFERRAGNDEDAIMEKDKKMKTKMKTKMNKKCAGQQNDNNKEEEEEEEEGEEKETKDGVENVSNGSSNIAKKRARGGALMEGSRCSRVNGRGWRCCQQTLVGYSLCEHHLGKGRLRSMTSVRSRSLASTTAPKLDNSSSNSDPPATLSTSFEDNKQKDIMLDNDIAGAEDEKKPPVSVTKKRMKLGMVKARSISSLLGQTNNGNNVVLDNNN</sequence>
<proteinExistence type="predicted"/>
<dbReference type="EMBL" id="JAXUIC010000007">
    <property type="protein sequence ID" value="KAK4581750.1"/>
    <property type="molecule type" value="Genomic_DNA"/>
</dbReference>
<gene>
    <name evidence="5" type="ORF">RGQ29_025066</name>
</gene>
<organism evidence="5 6">
    <name type="scientific">Quercus rubra</name>
    <name type="common">Northern red oak</name>
    <name type="synonym">Quercus borealis</name>
    <dbReference type="NCBI Taxonomy" id="3512"/>
    <lineage>
        <taxon>Eukaryota</taxon>
        <taxon>Viridiplantae</taxon>
        <taxon>Streptophyta</taxon>
        <taxon>Embryophyta</taxon>
        <taxon>Tracheophyta</taxon>
        <taxon>Spermatophyta</taxon>
        <taxon>Magnoliopsida</taxon>
        <taxon>eudicotyledons</taxon>
        <taxon>Gunneridae</taxon>
        <taxon>Pentapetalae</taxon>
        <taxon>rosids</taxon>
        <taxon>fabids</taxon>
        <taxon>Fagales</taxon>
        <taxon>Fagaceae</taxon>
        <taxon>Quercus</taxon>
    </lineage>
</organism>
<feature type="region of interest" description="Disordered" evidence="3">
    <location>
        <begin position="1"/>
        <end position="23"/>
    </location>
</feature>
<dbReference type="Proteomes" id="UP001324115">
    <property type="component" value="Unassembled WGS sequence"/>
</dbReference>
<feature type="region of interest" description="Disordered" evidence="3">
    <location>
        <begin position="37"/>
        <end position="89"/>
    </location>
</feature>
<feature type="compositionally biased region" description="Low complexity" evidence="3">
    <location>
        <begin position="11"/>
        <end position="23"/>
    </location>
</feature>
<accession>A0AAN7EWX1</accession>
<dbReference type="PANTHER" id="PTHR34122:SF1">
    <property type="entry name" value="EXPRESSED PROTEIN"/>
    <property type="match status" value="1"/>
</dbReference>
<dbReference type="Pfam" id="PF08879">
    <property type="entry name" value="WRC"/>
    <property type="match status" value="1"/>
</dbReference>
<feature type="compositionally biased region" description="Basic residues" evidence="3">
    <location>
        <begin position="195"/>
        <end position="206"/>
    </location>
</feature>
<feature type="compositionally biased region" description="Basic and acidic residues" evidence="3">
    <location>
        <begin position="176"/>
        <end position="194"/>
    </location>
</feature>
<dbReference type="InterPro" id="IPR014977">
    <property type="entry name" value="WRC_dom"/>
</dbReference>
<evidence type="ECO:0000256" key="2">
    <source>
        <dbReference type="PROSITE-ProRule" id="PRU01002"/>
    </source>
</evidence>
<dbReference type="PROSITE" id="PS51667">
    <property type="entry name" value="WRC"/>
    <property type="match status" value="1"/>
</dbReference>
<evidence type="ECO:0000313" key="6">
    <source>
        <dbReference type="Proteomes" id="UP001324115"/>
    </source>
</evidence>
<feature type="compositionally biased region" description="Polar residues" evidence="3">
    <location>
        <begin position="295"/>
        <end position="327"/>
    </location>
</feature>
<dbReference type="AlphaFoldDB" id="A0AAN7EWX1"/>
<reference evidence="5 6" key="1">
    <citation type="journal article" date="2023" name="G3 (Bethesda)">
        <title>A haplotype-resolved chromosome-scale genome for Quercus rubra L. provides insights into the genetics of adaptive traits for red oak species.</title>
        <authorList>
            <person name="Kapoor B."/>
            <person name="Jenkins J."/>
            <person name="Schmutz J."/>
            <person name="Zhebentyayeva T."/>
            <person name="Kuelheim C."/>
            <person name="Coggeshall M."/>
            <person name="Heim C."/>
            <person name="Lasky J.R."/>
            <person name="Leites L."/>
            <person name="Islam-Faridi N."/>
            <person name="Romero-Severson J."/>
            <person name="DeLeo V.L."/>
            <person name="Lucas S.M."/>
            <person name="Lazic D."/>
            <person name="Gailing O."/>
            <person name="Carlson J."/>
            <person name="Staton M."/>
        </authorList>
    </citation>
    <scope>NUCLEOTIDE SEQUENCE [LARGE SCALE GENOMIC DNA]</scope>
    <source>
        <strain evidence="5">Pseudo-F2</strain>
    </source>
</reference>
<protein>
    <recommendedName>
        <fullName evidence="4">WRC domain-containing protein</fullName>
    </recommendedName>
</protein>
<evidence type="ECO:0000313" key="5">
    <source>
        <dbReference type="EMBL" id="KAK4581750.1"/>
    </source>
</evidence>
<keyword evidence="6" id="KW-1185">Reference proteome</keyword>
<evidence type="ECO:0000256" key="3">
    <source>
        <dbReference type="SAM" id="MobiDB-lite"/>
    </source>
</evidence>
<feature type="compositionally biased region" description="Acidic residues" evidence="3">
    <location>
        <begin position="217"/>
        <end position="228"/>
    </location>
</feature>
<feature type="region of interest" description="Disordered" evidence="3">
    <location>
        <begin position="295"/>
        <end position="332"/>
    </location>
</feature>
<feature type="domain" description="WRC" evidence="4">
    <location>
        <begin position="255"/>
        <end position="299"/>
    </location>
</feature>
<keyword evidence="1" id="KW-0539">Nucleus</keyword>
<evidence type="ECO:0000256" key="1">
    <source>
        <dbReference type="ARBA" id="ARBA00023242"/>
    </source>
</evidence>
<feature type="region of interest" description="Disordered" evidence="3">
    <location>
        <begin position="151"/>
        <end position="259"/>
    </location>
</feature>
<comment type="caution">
    <text evidence="2">Lacks conserved residue(s) required for the propagation of feature annotation.</text>
</comment>
<evidence type="ECO:0000259" key="4">
    <source>
        <dbReference type="PROSITE" id="PS51667"/>
    </source>
</evidence>
<comment type="caution">
    <text evidence="5">The sequence shown here is derived from an EMBL/GenBank/DDBJ whole genome shotgun (WGS) entry which is preliminary data.</text>
</comment>
<name>A0AAN7EWX1_QUERU</name>
<dbReference type="PANTHER" id="PTHR34122">
    <property type="entry name" value="EXPRESSED PROTEIN-RELATED"/>
    <property type="match status" value="1"/>
</dbReference>